<sequence length="47" mass="5312">MHSYQYAIAATYDKNVGAYLGQFRNEYLDDTGWWGLAWRGPGSRGPA</sequence>
<evidence type="ECO:0000313" key="2">
    <source>
        <dbReference type="Proteomes" id="UP000619479"/>
    </source>
</evidence>
<evidence type="ECO:0000313" key="1">
    <source>
        <dbReference type="EMBL" id="GID67797.1"/>
    </source>
</evidence>
<gene>
    <name evidence="1" type="ORF">Acy02nite_56780</name>
</gene>
<proteinExistence type="predicted"/>
<reference evidence="1" key="1">
    <citation type="submission" date="2021-01" db="EMBL/GenBank/DDBJ databases">
        <title>Whole genome shotgun sequence of Actinoplanes cyaneus NBRC 14990.</title>
        <authorList>
            <person name="Komaki H."/>
            <person name="Tamura T."/>
        </authorList>
    </citation>
    <scope>NUCLEOTIDE SEQUENCE</scope>
    <source>
        <strain evidence="1">NBRC 14990</strain>
    </source>
</reference>
<name>A0A919IM80_9ACTN</name>
<dbReference type="Gene3D" id="1.50.10.20">
    <property type="match status" value="1"/>
</dbReference>
<protein>
    <submittedName>
        <fullName evidence="1">Uncharacterized protein</fullName>
    </submittedName>
</protein>
<dbReference type="Proteomes" id="UP000619479">
    <property type="component" value="Unassembled WGS sequence"/>
</dbReference>
<accession>A0A919IM80</accession>
<dbReference type="AlphaFoldDB" id="A0A919IM80"/>
<comment type="caution">
    <text evidence="1">The sequence shown here is derived from an EMBL/GenBank/DDBJ whole genome shotgun (WGS) entry which is preliminary data.</text>
</comment>
<keyword evidence="2" id="KW-1185">Reference proteome</keyword>
<dbReference type="EMBL" id="BOMH01000041">
    <property type="protein sequence ID" value="GID67797.1"/>
    <property type="molecule type" value="Genomic_DNA"/>
</dbReference>
<organism evidence="1 2">
    <name type="scientific">Actinoplanes cyaneus</name>
    <dbReference type="NCBI Taxonomy" id="52696"/>
    <lineage>
        <taxon>Bacteria</taxon>
        <taxon>Bacillati</taxon>
        <taxon>Actinomycetota</taxon>
        <taxon>Actinomycetes</taxon>
        <taxon>Micromonosporales</taxon>
        <taxon>Micromonosporaceae</taxon>
        <taxon>Actinoplanes</taxon>
    </lineage>
</organism>
<dbReference type="RefSeq" id="WP_203745899.1">
    <property type="nucleotide sequence ID" value="NZ_BAAAUC010000008.1"/>
</dbReference>